<evidence type="ECO:0000313" key="1">
    <source>
        <dbReference type="EMBL" id="KAL0424821.1"/>
    </source>
</evidence>
<organism evidence="1">
    <name type="scientific">Sesamum radiatum</name>
    <name type="common">Black benniseed</name>
    <dbReference type="NCBI Taxonomy" id="300843"/>
    <lineage>
        <taxon>Eukaryota</taxon>
        <taxon>Viridiplantae</taxon>
        <taxon>Streptophyta</taxon>
        <taxon>Embryophyta</taxon>
        <taxon>Tracheophyta</taxon>
        <taxon>Spermatophyta</taxon>
        <taxon>Magnoliopsida</taxon>
        <taxon>eudicotyledons</taxon>
        <taxon>Gunneridae</taxon>
        <taxon>Pentapetalae</taxon>
        <taxon>asterids</taxon>
        <taxon>lamiids</taxon>
        <taxon>Lamiales</taxon>
        <taxon>Pedaliaceae</taxon>
        <taxon>Sesamum</taxon>
    </lineage>
</organism>
<reference evidence="1" key="1">
    <citation type="submission" date="2020-06" db="EMBL/GenBank/DDBJ databases">
        <authorList>
            <person name="Li T."/>
            <person name="Hu X."/>
            <person name="Zhang T."/>
            <person name="Song X."/>
            <person name="Zhang H."/>
            <person name="Dai N."/>
            <person name="Sheng W."/>
            <person name="Hou X."/>
            <person name="Wei L."/>
        </authorList>
    </citation>
    <scope>NUCLEOTIDE SEQUENCE</scope>
    <source>
        <strain evidence="1">G02</strain>
        <tissue evidence="1">Leaf</tissue>
    </source>
</reference>
<reference evidence="1" key="2">
    <citation type="journal article" date="2024" name="Plant">
        <title>Genomic evolution and insights into agronomic trait innovations of Sesamum species.</title>
        <authorList>
            <person name="Miao H."/>
            <person name="Wang L."/>
            <person name="Qu L."/>
            <person name="Liu H."/>
            <person name="Sun Y."/>
            <person name="Le M."/>
            <person name="Wang Q."/>
            <person name="Wei S."/>
            <person name="Zheng Y."/>
            <person name="Lin W."/>
            <person name="Duan Y."/>
            <person name="Cao H."/>
            <person name="Xiong S."/>
            <person name="Wang X."/>
            <person name="Wei L."/>
            <person name="Li C."/>
            <person name="Ma Q."/>
            <person name="Ju M."/>
            <person name="Zhao R."/>
            <person name="Li G."/>
            <person name="Mu C."/>
            <person name="Tian Q."/>
            <person name="Mei H."/>
            <person name="Zhang T."/>
            <person name="Gao T."/>
            <person name="Zhang H."/>
        </authorList>
    </citation>
    <scope>NUCLEOTIDE SEQUENCE</scope>
    <source>
        <strain evidence="1">G02</strain>
    </source>
</reference>
<gene>
    <name evidence="1" type="ORF">Sradi_1016900</name>
</gene>
<sequence length="66" mass="7193">MKERGKAVEAFSNDFSEFNFSAASEIPCKKHPSSSSVGICAYCLKQACETGLLRVWGAASFFLLLL</sequence>
<dbReference type="EMBL" id="JACGWJ010000004">
    <property type="protein sequence ID" value="KAL0424821.1"/>
    <property type="molecule type" value="Genomic_DNA"/>
</dbReference>
<name>A0AAW2V5Z7_SESRA</name>
<dbReference type="AlphaFoldDB" id="A0AAW2V5Z7"/>
<proteinExistence type="predicted"/>
<protein>
    <submittedName>
        <fullName evidence="1">Uncharacterized protein</fullName>
    </submittedName>
</protein>
<comment type="caution">
    <text evidence="1">The sequence shown here is derived from an EMBL/GenBank/DDBJ whole genome shotgun (WGS) entry which is preliminary data.</text>
</comment>
<accession>A0AAW2V5Z7</accession>